<dbReference type="EMBL" id="JAIWYP010000001">
    <property type="protein sequence ID" value="KAH3884478.1"/>
    <property type="molecule type" value="Genomic_DNA"/>
</dbReference>
<protein>
    <submittedName>
        <fullName evidence="1">Uncharacterized protein</fullName>
    </submittedName>
</protein>
<comment type="caution">
    <text evidence="1">The sequence shown here is derived from an EMBL/GenBank/DDBJ whole genome shotgun (WGS) entry which is preliminary data.</text>
</comment>
<name>A0A9D4MVC2_DREPO</name>
<evidence type="ECO:0000313" key="1">
    <source>
        <dbReference type="EMBL" id="KAH3884478.1"/>
    </source>
</evidence>
<reference evidence="1" key="2">
    <citation type="submission" date="2020-11" db="EMBL/GenBank/DDBJ databases">
        <authorList>
            <person name="McCartney M.A."/>
            <person name="Auch B."/>
            <person name="Kono T."/>
            <person name="Mallez S."/>
            <person name="Becker A."/>
            <person name="Gohl D.M."/>
            <person name="Silverstein K.A.T."/>
            <person name="Koren S."/>
            <person name="Bechman K.B."/>
            <person name="Herman A."/>
            <person name="Abrahante J.E."/>
            <person name="Garbe J."/>
        </authorList>
    </citation>
    <scope>NUCLEOTIDE SEQUENCE</scope>
    <source>
        <strain evidence="1">Duluth1</strain>
        <tissue evidence="1">Whole animal</tissue>
    </source>
</reference>
<accession>A0A9D4MVC2</accession>
<reference evidence="1" key="1">
    <citation type="journal article" date="2019" name="bioRxiv">
        <title>The Genome of the Zebra Mussel, Dreissena polymorpha: A Resource for Invasive Species Research.</title>
        <authorList>
            <person name="McCartney M.A."/>
            <person name="Auch B."/>
            <person name="Kono T."/>
            <person name="Mallez S."/>
            <person name="Zhang Y."/>
            <person name="Obille A."/>
            <person name="Becker A."/>
            <person name="Abrahante J.E."/>
            <person name="Garbe J."/>
            <person name="Badalamenti J.P."/>
            <person name="Herman A."/>
            <person name="Mangelson H."/>
            <person name="Liachko I."/>
            <person name="Sullivan S."/>
            <person name="Sone E.D."/>
            <person name="Koren S."/>
            <person name="Silverstein K.A.T."/>
            <person name="Beckman K.B."/>
            <person name="Gohl D.M."/>
        </authorList>
    </citation>
    <scope>NUCLEOTIDE SEQUENCE</scope>
    <source>
        <strain evidence="1">Duluth1</strain>
        <tissue evidence="1">Whole animal</tissue>
    </source>
</reference>
<sequence length="99" mass="11266">MPHKEIFTAPKQPFFSKAGTIFELSPIIITKNLLTKKNAQLAAMFLNRQEPFTNSIHEDWLKMCLLAHIRQKAPPSGGHVFQPTGTIFQLVQDKLGKFF</sequence>
<proteinExistence type="predicted"/>
<dbReference type="AlphaFoldDB" id="A0A9D4MVC2"/>
<dbReference type="Proteomes" id="UP000828390">
    <property type="component" value="Unassembled WGS sequence"/>
</dbReference>
<organism evidence="1 2">
    <name type="scientific">Dreissena polymorpha</name>
    <name type="common">Zebra mussel</name>
    <name type="synonym">Mytilus polymorpha</name>
    <dbReference type="NCBI Taxonomy" id="45954"/>
    <lineage>
        <taxon>Eukaryota</taxon>
        <taxon>Metazoa</taxon>
        <taxon>Spiralia</taxon>
        <taxon>Lophotrochozoa</taxon>
        <taxon>Mollusca</taxon>
        <taxon>Bivalvia</taxon>
        <taxon>Autobranchia</taxon>
        <taxon>Heteroconchia</taxon>
        <taxon>Euheterodonta</taxon>
        <taxon>Imparidentia</taxon>
        <taxon>Neoheterodontei</taxon>
        <taxon>Myida</taxon>
        <taxon>Dreissenoidea</taxon>
        <taxon>Dreissenidae</taxon>
        <taxon>Dreissena</taxon>
    </lineage>
</organism>
<keyword evidence="2" id="KW-1185">Reference proteome</keyword>
<gene>
    <name evidence="1" type="ORF">DPMN_008458</name>
</gene>
<evidence type="ECO:0000313" key="2">
    <source>
        <dbReference type="Proteomes" id="UP000828390"/>
    </source>
</evidence>